<evidence type="ECO:0000313" key="2">
    <source>
        <dbReference type="Proteomes" id="UP001638806"/>
    </source>
</evidence>
<name>A0ACC4D6Z0_PURLI</name>
<organism evidence="1 2">
    <name type="scientific">Purpureocillium lilacinum</name>
    <name type="common">Paecilomyces lilacinus</name>
    <dbReference type="NCBI Taxonomy" id="33203"/>
    <lineage>
        <taxon>Eukaryota</taxon>
        <taxon>Fungi</taxon>
        <taxon>Dikarya</taxon>
        <taxon>Ascomycota</taxon>
        <taxon>Pezizomycotina</taxon>
        <taxon>Sordariomycetes</taxon>
        <taxon>Hypocreomycetidae</taxon>
        <taxon>Hypocreales</taxon>
        <taxon>Ophiocordycipitaceae</taxon>
        <taxon>Purpureocillium</taxon>
    </lineage>
</organism>
<dbReference type="Proteomes" id="UP001638806">
    <property type="component" value="Unassembled WGS sequence"/>
</dbReference>
<sequence length="170" mass="18792">MSPPKLGEQSQATRRTTSLLHRFRTADTSATEARETFKLGLHEVTDAISCPVATVVFVHGLGGHPVKTWRHPSGQDTFWPQCWLPKEPGLETVRVCIFGYAAEFATTKENIFTIADFAKRAIFDLMTSGMADSPIIFVAHSMGGLVAKKAYMLALQDNKYAQTFVIARNT</sequence>
<reference evidence="1" key="1">
    <citation type="submission" date="2024-12" db="EMBL/GenBank/DDBJ databases">
        <title>Comparative genomics and development of molecular markers within Purpureocillium lilacinum and among Purpureocillium species.</title>
        <authorList>
            <person name="Yeh Z.-Y."/>
            <person name="Ni N.-T."/>
            <person name="Lo P.-H."/>
            <person name="Mushyakhwo K."/>
            <person name="Lin C.-F."/>
            <person name="Nai Y.-S."/>
        </authorList>
    </citation>
    <scope>NUCLEOTIDE SEQUENCE</scope>
    <source>
        <strain evidence="1">NCHU-NPUST-175</strain>
    </source>
</reference>
<dbReference type="EMBL" id="JBGNUJ010000013">
    <property type="protein sequence ID" value="KAL3951979.1"/>
    <property type="molecule type" value="Genomic_DNA"/>
</dbReference>
<protein>
    <submittedName>
        <fullName evidence="1">Uncharacterized protein</fullName>
    </submittedName>
</protein>
<accession>A0ACC4D6Z0</accession>
<gene>
    <name evidence="1" type="ORF">ACCO45_013696</name>
</gene>
<keyword evidence="2" id="KW-1185">Reference proteome</keyword>
<proteinExistence type="predicted"/>
<comment type="caution">
    <text evidence="1">The sequence shown here is derived from an EMBL/GenBank/DDBJ whole genome shotgun (WGS) entry which is preliminary data.</text>
</comment>
<evidence type="ECO:0000313" key="1">
    <source>
        <dbReference type="EMBL" id="KAL3951979.1"/>
    </source>
</evidence>